<proteinExistence type="predicted"/>
<dbReference type="AlphaFoldDB" id="A0A6J4Q1G7"/>
<feature type="non-terminal residue" evidence="1">
    <location>
        <position position="1"/>
    </location>
</feature>
<sequence length="55" mass="6338">GSGGNRCNDHIQTLVNQGSRRDHVLHLACARRGRRPVRRRYRESLYGQEFGGRSM</sequence>
<gene>
    <name evidence="1" type="ORF">AVDCRST_MAG37-545</name>
</gene>
<dbReference type="EMBL" id="CADCVD010000024">
    <property type="protein sequence ID" value="CAA9430215.1"/>
    <property type="molecule type" value="Genomic_DNA"/>
</dbReference>
<name>A0A6J4Q1G7_9ACTN</name>
<feature type="non-terminal residue" evidence="1">
    <location>
        <position position="55"/>
    </location>
</feature>
<organism evidence="1">
    <name type="scientific">uncultured Rubrobacteraceae bacterium</name>
    <dbReference type="NCBI Taxonomy" id="349277"/>
    <lineage>
        <taxon>Bacteria</taxon>
        <taxon>Bacillati</taxon>
        <taxon>Actinomycetota</taxon>
        <taxon>Rubrobacteria</taxon>
        <taxon>Rubrobacterales</taxon>
        <taxon>Rubrobacteraceae</taxon>
        <taxon>environmental samples</taxon>
    </lineage>
</organism>
<evidence type="ECO:0000313" key="1">
    <source>
        <dbReference type="EMBL" id="CAA9430215.1"/>
    </source>
</evidence>
<accession>A0A6J4Q1G7</accession>
<protein>
    <submittedName>
        <fullName evidence="1">Uncharacterized protein</fullName>
    </submittedName>
</protein>
<reference evidence="1" key="1">
    <citation type="submission" date="2020-02" db="EMBL/GenBank/DDBJ databases">
        <authorList>
            <person name="Meier V. D."/>
        </authorList>
    </citation>
    <scope>NUCLEOTIDE SEQUENCE</scope>
    <source>
        <strain evidence="1">AVDCRST_MAG37</strain>
    </source>
</reference>